<evidence type="ECO:0000256" key="1">
    <source>
        <dbReference type="ARBA" id="ARBA00022741"/>
    </source>
</evidence>
<keyword evidence="6" id="KW-1185">Reference proteome</keyword>
<keyword evidence="2" id="KW-0378">Hydrolase</keyword>
<keyword evidence="4" id="KW-0067">ATP-binding</keyword>
<sequence>MLGLYPLNDNMVLRVGLLNSSMSEQTRMMSVDRMAGANIPSLAAMEHTQMLAHTLAQNTNPKFQVRLASGDWENEYQQQYNAGPSSTSWEDQYAREEASKTCLLLILSTGQPSRVGRTPEFLVYGQGQQRKAVIEVVRLSESGNKIQISDSDDKFVAQAKASGKSYEDCKKSGNAIGAAILTKYEEILQSCNALDYHDLIIYSMKLLIDFPEG</sequence>
<proteinExistence type="predicted"/>
<organism evidence="5 6">
    <name type="scientific">Lactuca virosa</name>
    <dbReference type="NCBI Taxonomy" id="75947"/>
    <lineage>
        <taxon>Eukaryota</taxon>
        <taxon>Viridiplantae</taxon>
        <taxon>Streptophyta</taxon>
        <taxon>Embryophyta</taxon>
        <taxon>Tracheophyta</taxon>
        <taxon>Spermatophyta</taxon>
        <taxon>Magnoliopsida</taxon>
        <taxon>eudicotyledons</taxon>
        <taxon>Gunneridae</taxon>
        <taxon>Pentapetalae</taxon>
        <taxon>asterids</taxon>
        <taxon>campanulids</taxon>
        <taxon>Asterales</taxon>
        <taxon>Asteraceae</taxon>
        <taxon>Cichorioideae</taxon>
        <taxon>Cichorieae</taxon>
        <taxon>Lactucinae</taxon>
        <taxon>Lactuca</taxon>
    </lineage>
</organism>
<accession>A0AAU9N5L8</accession>
<reference evidence="5 6" key="1">
    <citation type="submission" date="2022-01" db="EMBL/GenBank/DDBJ databases">
        <authorList>
            <person name="Xiong W."/>
            <person name="Schranz E."/>
        </authorList>
    </citation>
    <scope>NUCLEOTIDE SEQUENCE [LARGE SCALE GENOMIC DNA]</scope>
</reference>
<evidence type="ECO:0000313" key="6">
    <source>
        <dbReference type="Proteomes" id="UP001157418"/>
    </source>
</evidence>
<evidence type="ECO:0000256" key="4">
    <source>
        <dbReference type="ARBA" id="ARBA00022840"/>
    </source>
</evidence>
<dbReference type="EMBL" id="CAKMRJ010003334">
    <property type="protein sequence ID" value="CAH1433076.1"/>
    <property type="molecule type" value="Genomic_DNA"/>
</dbReference>
<dbReference type="InterPro" id="IPR013986">
    <property type="entry name" value="DExx_box_DNA_helicase_dom_sf"/>
</dbReference>
<dbReference type="InterPro" id="IPR027417">
    <property type="entry name" value="P-loop_NTPase"/>
</dbReference>
<dbReference type="Proteomes" id="UP001157418">
    <property type="component" value="Unassembled WGS sequence"/>
</dbReference>
<dbReference type="GO" id="GO:0005524">
    <property type="term" value="F:ATP binding"/>
    <property type="evidence" value="ECO:0007669"/>
    <property type="project" value="UniProtKB-KW"/>
</dbReference>
<dbReference type="GO" id="GO:0004386">
    <property type="term" value="F:helicase activity"/>
    <property type="evidence" value="ECO:0007669"/>
    <property type="project" value="UniProtKB-KW"/>
</dbReference>
<dbReference type="Gene3D" id="3.40.50.300">
    <property type="entry name" value="P-loop containing nucleotide triphosphate hydrolases"/>
    <property type="match status" value="1"/>
</dbReference>
<protein>
    <submittedName>
        <fullName evidence="5">Uncharacterized protein</fullName>
    </submittedName>
</protein>
<dbReference type="Gene3D" id="1.10.10.160">
    <property type="match status" value="1"/>
</dbReference>
<dbReference type="AlphaFoldDB" id="A0AAU9N5L8"/>
<evidence type="ECO:0000256" key="2">
    <source>
        <dbReference type="ARBA" id="ARBA00022801"/>
    </source>
</evidence>
<evidence type="ECO:0000313" key="5">
    <source>
        <dbReference type="EMBL" id="CAH1433076.1"/>
    </source>
</evidence>
<name>A0AAU9N5L8_9ASTR</name>
<evidence type="ECO:0000256" key="3">
    <source>
        <dbReference type="ARBA" id="ARBA00022806"/>
    </source>
</evidence>
<dbReference type="GO" id="GO:0016787">
    <property type="term" value="F:hydrolase activity"/>
    <property type="evidence" value="ECO:0007669"/>
    <property type="project" value="UniProtKB-KW"/>
</dbReference>
<gene>
    <name evidence="5" type="ORF">LVIROSA_LOCUS19684</name>
</gene>
<keyword evidence="1" id="KW-0547">Nucleotide-binding</keyword>
<comment type="caution">
    <text evidence="5">The sequence shown here is derived from an EMBL/GenBank/DDBJ whole genome shotgun (WGS) entry which is preliminary data.</text>
</comment>
<keyword evidence="3" id="KW-0347">Helicase</keyword>